<proteinExistence type="predicted"/>
<keyword evidence="3 7" id="KW-0812">Transmembrane</keyword>
<keyword evidence="4" id="KW-0029">Amino-acid transport</keyword>
<dbReference type="InterPro" id="IPR013057">
    <property type="entry name" value="AA_transpt_TM"/>
</dbReference>
<feature type="transmembrane region" description="Helical" evidence="7">
    <location>
        <begin position="37"/>
        <end position="56"/>
    </location>
</feature>
<reference evidence="9" key="2">
    <citation type="submission" date="2021-03" db="UniProtKB">
        <authorList>
            <consortium name="EnsemblPlants"/>
        </authorList>
    </citation>
    <scope>IDENTIFICATION</scope>
</reference>
<keyword evidence="2" id="KW-0813">Transport</keyword>
<dbReference type="Pfam" id="PF01490">
    <property type="entry name" value="Aa_trans"/>
    <property type="match status" value="2"/>
</dbReference>
<evidence type="ECO:0000256" key="7">
    <source>
        <dbReference type="SAM" id="Phobius"/>
    </source>
</evidence>
<feature type="transmembrane region" description="Helical" evidence="7">
    <location>
        <begin position="251"/>
        <end position="276"/>
    </location>
</feature>
<evidence type="ECO:0000256" key="6">
    <source>
        <dbReference type="ARBA" id="ARBA00023136"/>
    </source>
</evidence>
<evidence type="ECO:0000256" key="1">
    <source>
        <dbReference type="ARBA" id="ARBA00004370"/>
    </source>
</evidence>
<dbReference type="Gramene" id="AUR62007917-RA">
    <property type="protein sequence ID" value="AUR62007917-RA:cds"/>
    <property type="gene ID" value="AUR62007917"/>
</dbReference>
<feature type="transmembrane region" description="Helical" evidence="7">
    <location>
        <begin position="157"/>
        <end position="174"/>
    </location>
</feature>
<keyword evidence="5 7" id="KW-1133">Transmembrane helix</keyword>
<reference evidence="9" key="1">
    <citation type="journal article" date="2017" name="Nature">
        <title>The genome of Chenopodium quinoa.</title>
        <authorList>
            <person name="Jarvis D.E."/>
            <person name="Ho Y.S."/>
            <person name="Lightfoot D.J."/>
            <person name="Schmoeckel S.M."/>
            <person name="Li B."/>
            <person name="Borm T.J.A."/>
            <person name="Ohyanagi H."/>
            <person name="Mineta K."/>
            <person name="Michell C.T."/>
            <person name="Saber N."/>
            <person name="Kharbatia N.M."/>
            <person name="Rupper R.R."/>
            <person name="Sharp A.R."/>
            <person name="Dally N."/>
            <person name="Boughton B.A."/>
            <person name="Woo Y.H."/>
            <person name="Gao G."/>
            <person name="Schijlen E.G.W.M."/>
            <person name="Guo X."/>
            <person name="Momin A.A."/>
            <person name="Negrao S."/>
            <person name="Al-Babili S."/>
            <person name="Gehring C."/>
            <person name="Roessner U."/>
            <person name="Jung C."/>
            <person name="Murphy K."/>
            <person name="Arold S.T."/>
            <person name="Gojobori T."/>
            <person name="van der Linden C.G."/>
            <person name="van Loo E.N."/>
            <person name="Jellen E.N."/>
            <person name="Maughan P.J."/>
            <person name="Tester M."/>
        </authorList>
    </citation>
    <scope>NUCLEOTIDE SEQUENCE [LARGE SCALE GENOMIC DNA]</scope>
    <source>
        <strain evidence="9">cv. PI 614886</strain>
    </source>
</reference>
<evidence type="ECO:0000256" key="4">
    <source>
        <dbReference type="ARBA" id="ARBA00022970"/>
    </source>
</evidence>
<comment type="subcellular location">
    <subcellularLocation>
        <location evidence="1">Membrane</location>
    </subcellularLocation>
</comment>
<protein>
    <recommendedName>
        <fullName evidence="8">Amino acid transporter transmembrane domain-containing protein</fullName>
    </recommendedName>
</protein>
<sequence>MDPMMKENGEIVKKENSEGENNLNGWLPVTANREGKWWYAAIHSVTGMVGAGILGLPYAMSQLGWGPGVTLLLVSWAITLYTLWQMIELHEAVPGKRFDRYHELGQYAFGEKLGLWVIVPQQFMVQAGCDIVYMVTGGSSLMKFYNIVHPNGPPIKLTYFIMIYSAIAWIASLIKGVQPDTSYASRYNTSASQIFGFLSGIGTVAFAFSGHNIVLEIQATIPTSPENPSKKAMWKGFVEDNVMISLQNPNWLIAAANLFVVIHVIGSYQVYAIPVFDMLESFMVLKMKFQPSRKLRIITRGSYVGITMFIGIAFPFFGSLLSVLGGIAFAPTSFYAFIIFGMSLTILAPIGAIRDIVVQCGTFKFFS</sequence>
<evidence type="ECO:0000313" key="10">
    <source>
        <dbReference type="Proteomes" id="UP000596660"/>
    </source>
</evidence>
<dbReference type="GO" id="GO:0006865">
    <property type="term" value="P:amino acid transport"/>
    <property type="evidence" value="ECO:0007669"/>
    <property type="project" value="UniProtKB-KW"/>
</dbReference>
<keyword evidence="10" id="KW-1185">Reference proteome</keyword>
<feature type="transmembrane region" description="Helical" evidence="7">
    <location>
        <begin position="63"/>
        <end position="84"/>
    </location>
</feature>
<feature type="domain" description="Amino acid transporter transmembrane" evidence="8">
    <location>
        <begin position="34"/>
        <end position="175"/>
    </location>
</feature>
<accession>A0A803L7S8</accession>
<feature type="transmembrane region" description="Helical" evidence="7">
    <location>
        <begin position="297"/>
        <end position="317"/>
    </location>
</feature>
<dbReference type="GO" id="GO:0016020">
    <property type="term" value="C:membrane"/>
    <property type="evidence" value="ECO:0007669"/>
    <property type="project" value="UniProtKB-SubCell"/>
</dbReference>
<dbReference type="Proteomes" id="UP000596660">
    <property type="component" value="Unplaced"/>
</dbReference>
<evidence type="ECO:0000256" key="2">
    <source>
        <dbReference type="ARBA" id="ARBA00022448"/>
    </source>
</evidence>
<dbReference type="AlphaFoldDB" id="A0A803L7S8"/>
<evidence type="ECO:0000256" key="5">
    <source>
        <dbReference type="ARBA" id="ARBA00022989"/>
    </source>
</evidence>
<feature type="domain" description="Amino acid transporter transmembrane" evidence="8">
    <location>
        <begin position="234"/>
        <end position="345"/>
    </location>
</feature>
<dbReference type="PANTHER" id="PTHR48017">
    <property type="entry name" value="OS05G0424000 PROTEIN-RELATED"/>
    <property type="match status" value="1"/>
</dbReference>
<evidence type="ECO:0000256" key="3">
    <source>
        <dbReference type="ARBA" id="ARBA00022692"/>
    </source>
</evidence>
<dbReference type="EnsemblPlants" id="AUR62007917-RA">
    <property type="protein sequence ID" value="AUR62007917-RA:cds"/>
    <property type="gene ID" value="AUR62007917"/>
</dbReference>
<name>A0A803L7S8_CHEQI</name>
<evidence type="ECO:0000313" key="9">
    <source>
        <dbReference type="EnsemblPlants" id="AUR62007917-RA:cds"/>
    </source>
</evidence>
<keyword evidence="6 7" id="KW-0472">Membrane</keyword>
<feature type="transmembrane region" description="Helical" evidence="7">
    <location>
        <begin position="194"/>
        <end position="214"/>
    </location>
</feature>
<feature type="transmembrane region" description="Helical" evidence="7">
    <location>
        <begin position="323"/>
        <end position="347"/>
    </location>
</feature>
<organism evidence="9 10">
    <name type="scientific">Chenopodium quinoa</name>
    <name type="common">Quinoa</name>
    <dbReference type="NCBI Taxonomy" id="63459"/>
    <lineage>
        <taxon>Eukaryota</taxon>
        <taxon>Viridiplantae</taxon>
        <taxon>Streptophyta</taxon>
        <taxon>Embryophyta</taxon>
        <taxon>Tracheophyta</taxon>
        <taxon>Spermatophyta</taxon>
        <taxon>Magnoliopsida</taxon>
        <taxon>eudicotyledons</taxon>
        <taxon>Gunneridae</taxon>
        <taxon>Pentapetalae</taxon>
        <taxon>Caryophyllales</taxon>
        <taxon>Chenopodiaceae</taxon>
        <taxon>Chenopodioideae</taxon>
        <taxon>Atripliceae</taxon>
        <taxon>Chenopodium</taxon>
    </lineage>
</organism>
<evidence type="ECO:0000259" key="8">
    <source>
        <dbReference type="Pfam" id="PF01490"/>
    </source>
</evidence>